<dbReference type="RefSeq" id="WP_032755482.1">
    <property type="nucleotide sequence ID" value="NZ_BMUG01000008.1"/>
</dbReference>
<dbReference type="AlphaFoldDB" id="A0A7J0CHK0"/>
<dbReference type="Gene3D" id="3.40.50.10320">
    <property type="entry name" value="LmbE-like"/>
    <property type="match status" value="1"/>
</dbReference>
<dbReference type="GO" id="GO:0016811">
    <property type="term" value="F:hydrolase activity, acting on carbon-nitrogen (but not peptide) bonds, in linear amides"/>
    <property type="evidence" value="ECO:0007669"/>
    <property type="project" value="TreeGrafter"/>
</dbReference>
<evidence type="ECO:0000313" key="2">
    <source>
        <dbReference type="EMBL" id="GFN01936.1"/>
    </source>
</evidence>
<organism evidence="2 3">
    <name type="scientific">Streptomyces microflavus</name>
    <name type="common">Streptomyces lipmanii</name>
    <dbReference type="NCBI Taxonomy" id="1919"/>
    <lineage>
        <taxon>Bacteria</taxon>
        <taxon>Bacillati</taxon>
        <taxon>Actinomycetota</taxon>
        <taxon>Actinomycetes</taxon>
        <taxon>Kitasatosporales</taxon>
        <taxon>Streptomycetaceae</taxon>
        <taxon>Streptomyces</taxon>
    </lineage>
</organism>
<protein>
    <submittedName>
        <fullName evidence="2">PIG-L family deacetylase</fullName>
    </submittedName>
</protein>
<keyword evidence="1" id="KW-0862">Zinc</keyword>
<proteinExistence type="predicted"/>
<reference evidence="2 3" key="1">
    <citation type="submission" date="2020-05" db="EMBL/GenBank/DDBJ databases">
        <title>Whole genome shotgun sequence of Streptomyces microflavus NBRC 13062.</title>
        <authorList>
            <person name="Komaki H."/>
            <person name="Tamura T."/>
        </authorList>
    </citation>
    <scope>NUCLEOTIDE SEQUENCE [LARGE SCALE GENOMIC DNA]</scope>
    <source>
        <strain evidence="2 3">NBRC 13062</strain>
    </source>
</reference>
<name>A0A7J0CHK0_STRMI</name>
<dbReference type="InterPro" id="IPR024078">
    <property type="entry name" value="LmbE-like_dom_sf"/>
</dbReference>
<dbReference type="GO" id="GO:0016137">
    <property type="term" value="P:glycoside metabolic process"/>
    <property type="evidence" value="ECO:0007669"/>
    <property type="project" value="UniProtKB-ARBA"/>
</dbReference>
<dbReference type="InterPro" id="IPR003737">
    <property type="entry name" value="GlcNAc_PI_deacetylase-related"/>
</dbReference>
<dbReference type="PANTHER" id="PTHR12993">
    <property type="entry name" value="N-ACETYLGLUCOSAMINYL-PHOSPHATIDYLINOSITOL DE-N-ACETYLASE-RELATED"/>
    <property type="match status" value="1"/>
</dbReference>
<dbReference type="SUPFAM" id="SSF102588">
    <property type="entry name" value="LmbE-like"/>
    <property type="match status" value="1"/>
</dbReference>
<gene>
    <name evidence="2" type="ORF">Smic_04920</name>
</gene>
<evidence type="ECO:0000313" key="3">
    <source>
        <dbReference type="Proteomes" id="UP000498740"/>
    </source>
</evidence>
<dbReference type="EMBL" id="BLWD01000001">
    <property type="protein sequence ID" value="GFN01936.1"/>
    <property type="molecule type" value="Genomic_DNA"/>
</dbReference>
<dbReference type="PANTHER" id="PTHR12993:SF26">
    <property type="entry name" value="1D-MYO-INOSITOL 2-ACETAMIDO-2-DEOXY-ALPHA-D-GLUCOPYRANOSIDE DEACETYLASE"/>
    <property type="match status" value="1"/>
</dbReference>
<dbReference type="Pfam" id="PF02585">
    <property type="entry name" value="PIG-L"/>
    <property type="match status" value="1"/>
</dbReference>
<accession>A0A7J0CHK0</accession>
<sequence>MKSVLIVVAHPDDAEISMGMRIHWYTRNGARVRVHCLATGKPEENGSQTRRDECLNAGAVLMVNQYTFSDIPDTRFVEHRGRINSELFRVIREARPDVIYTHYPDDQHIDHSITGQEVTAVALRESMGLCYFRSPYSIRFEPNMFFVGTEKLMDVKVKALQSFASQQQLDMDVFRQLGAVAYRQHIHHRVVERFGDDSAYCEMFRVQRSIEFGSLS</sequence>
<evidence type="ECO:0000256" key="1">
    <source>
        <dbReference type="ARBA" id="ARBA00022833"/>
    </source>
</evidence>
<comment type="caution">
    <text evidence="2">The sequence shown here is derived from an EMBL/GenBank/DDBJ whole genome shotgun (WGS) entry which is preliminary data.</text>
</comment>
<dbReference type="Proteomes" id="UP000498740">
    <property type="component" value="Unassembled WGS sequence"/>
</dbReference>